<organism evidence="3 4">
    <name type="scientific">Streptomyces netropsis</name>
    <name type="common">Streptoverticillium netropsis</name>
    <dbReference type="NCBI Taxonomy" id="55404"/>
    <lineage>
        <taxon>Bacteria</taxon>
        <taxon>Bacillati</taxon>
        <taxon>Actinomycetota</taxon>
        <taxon>Actinomycetes</taxon>
        <taxon>Kitasatosporales</taxon>
        <taxon>Streptomycetaceae</taxon>
        <taxon>Streptomyces</taxon>
    </lineage>
</organism>
<evidence type="ECO:0000256" key="2">
    <source>
        <dbReference type="SAM" id="MobiDB-lite"/>
    </source>
</evidence>
<dbReference type="RefSeq" id="WP_184734203.1">
    <property type="nucleotide sequence ID" value="NZ_BMRW01000002.1"/>
</dbReference>
<dbReference type="Gene3D" id="3.40.190.80">
    <property type="match status" value="1"/>
</dbReference>
<proteinExistence type="predicted"/>
<keyword evidence="1" id="KW-0479">Metal-binding</keyword>
<dbReference type="EMBL" id="JACHJG010000006">
    <property type="protein sequence ID" value="MBB4887157.1"/>
    <property type="molecule type" value="Genomic_DNA"/>
</dbReference>
<dbReference type="Gene3D" id="3.30.540.10">
    <property type="entry name" value="Fructose-1,6-Bisphosphatase, subunit A, domain 1"/>
    <property type="match status" value="1"/>
</dbReference>
<dbReference type="Pfam" id="PF00459">
    <property type="entry name" value="Inositol_P"/>
    <property type="match status" value="1"/>
</dbReference>
<dbReference type="Proteomes" id="UP000556436">
    <property type="component" value="Unassembled WGS sequence"/>
</dbReference>
<evidence type="ECO:0000313" key="3">
    <source>
        <dbReference type="EMBL" id="MBB4887157.1"/>
    </source>
</evidence>
<dbReference type="GO" id="GO:0006020">
    <property type="term" value="P:inositol metabolic process"/>
    <property type="evidence" value="ECO:0007669"/>
    <property type="project" value="TreeGrafter"/>
</dbReference>
<name>A0A7W7LBH6_STRNE</name>
<protein>
    <submittedName>
        <fullName evidence="3">Myo-inositol-1(Or 4)-monophosphatase</fullName>
        <ecNumber evidence="3">3.1.3.25</ecNumber>
    </submittedName>
</protein>
<gene>
    <name evidence="3" type="ORF">FHS38_003211</name>
</gene>
<dbReference type="PRINTS" id="PR00377">
    <property type="entry name" value="IMPHPHTASES"/>
</dbReference>
<feature type="binding site" evidence="1">
    <location>
        <position position="114"/>
    </location>
    <ligand>
        <name>Mg(2+)</name>
        <dbReference type="ChEBI" id="CHEBI:18420"/>
        <label>1</label>
        <note>catalytic</note>
    </ligand>
</feature>
<evidence type="ECO:0000256" key="1">
    <source>
        <dbReference type="PIRSR" id="PIRSR600760-2"/>
    </source>
</evidence>
<dbReference type="CDD" id="cd01637">
    <property type="entry name" value="IMPase_like"/>
    <property type="match status" value="1"/>
</dbReference>
<dbReference type="GO" id="GO:0008934">
    <property type="term" value="F:inositol monophosphate 1-phosphatase activity"/>
    <property type="evidence" value="ECO:0007669"/>
    <property type="project" value="TreeGrafter"/>
</dbReference>
<accession>A0A7W7LBH6</accession>
<feature type="binding site" evidence="1">
    <location>
        <position position="117"/>
    </location>
    <ligand>
        <name>Mg(2+)</name>
        <dbReference type="ChEBI" id="CHEBI:18420"/>
        <label>1</label>
        <note>catalytic</note>
    </ligand>
</feature>
<keyword evidence="3" id="KW-0378">Hydrolase</keyword>
<dbReference type="AlphaFoldDB" id="A0A7W7LBH6"/>
<feature type="binding site" evidence="1">
    <location>
        <position position="93"/>
    </location>
    <ligand>
        <name>Mg(2+)</name>
        <dbReference type="ChEBI" id="CHEBI:18420"/>
        <label>2</label>
    </ligand>
</feature>
<reference evidence="3 4" key="1">
    <citation type="submission" date="2020-08" db="EMBL/GenBank/DDBJ databases">
        <title>Genomic Encyclopedia of Type Strains, Phase III (KMG-III): the genomes of soil and plant-associated and newly described type strains.</title>
        <authorList>
            <person name="Whitman W."/>
        </authorList>
    </citation>
    <scope>NUCLEOTIDE SEQUENCE [LARGE SCALE GENOMIC DNA]</scope>
    <source>
        <strain evidence="3 4">CECT 3265</strain>
    </source>
</reference>
<feature type="compositionally biased region" description="Basic and acidic residues" evidence="2">
    <location>
        <begin position="8"/>
        <end position="18"/>
    </location>
</feature>
<dbReference type="PANTHER" id="PTHR20854">
    <property type="entry name" value="INOSITOL MONOPHOSPHATASE"/>
    <property type="match status" value="1"/>
</dbReference>
<dbReference type="EC" id="3.1.3.25" evidence="3"/>
<dbReference type="GO" id="GO:0007165">
    <property type="term" value="P:signal transduction"/>
    <property type="evidence" value="ECO:0007669"/>
    <property type="project" value="TreeGrafter"/>
</dbReference>
<keyword evidence="1" id="KW-0460">Magnesium</keyword>
<comment type="cofactor">
    <cofactor evidence="1">
        <name>Mg(2+)</name>
        <dbReference type="ChEBI" id="CHEBI:18420"/>
    </cofactor>
</comment>
<dbReference type="SUPFAM" id="SSF56655">
    <property type="entry name" value="Carbohydrate phosphatase"/>
    <property type="match status" value="1"/>
</dbReference>
<feature type="binding site" evidence="1">
    <location>
        <position position="243"/>
    </location>
    <ligand>
        <name>Mg(2+)</name>
        <dbReference type="ChEBI" id="CHEBI:18420"/>
        <label>1</label>
        <note>catalytic</note>
    </ligand>
</feature>
<comment type="caution">
    <text evidence="3">The sequence shown here is derived from an EMBL/GenBank/DDBJ whole genome shotgun (WGS) entry which is preliminary data.</text>
</comment>
<feature type="binding site" evidence="1">
    <location>
        <position position="116"/>
    </location>
    <ligand>
        <name>Mg(2+)</name>
        <dbReference type="ChEBI" id="CHEBI:18420"/>
        <label>1</label>
        <note>catalytic</note>
    </ligand>
</feature>
<dbReference type="PANTHER" id="PTHR20854:SF4">
    <property type="entry name" value="INOSITOL-1-MONOPHOSPHATASE-RELATED"/>
    <property type="match status" value="1"/>
</dbReference>
<feature type="region of interest" description="Disordered" evidence="2">
    <location>
        <begin position="1"/>
        <end position="22"/>
    </location>
</feature>
<sequence>MRLTPDSADGRAAAHDPDAPDGEFAGHFAAERRLAVAAAREAGALLRSRFQDDYGIRAKGDHGDVVTELDLLAERLVVGRIRDGFPHDRILAEEAGTLDGDTTGEAPLRTWLVDPLDGSNNVVIGLPAYVVGIALCVDDAPVVGVVHDPVTDRTWTALTGRGAYGPHGRMRCPARPLSPAGPLLAWTQGHGVARDDRAAHGLKEVLEARSRRLLQLWAPLLTWSMLARGDIDGFVGYRAEAIDLPAGALLAAEAGLEIRTLDGRPFHPGVTGPDTDRSFVAGRPGDLPYLLDLVGRSTADGAR</sequence>
<keyword evidence="4" id="KW-1185">Reference proteome</keyword>
<dbReference type="GO" id="GO:0046872">
    <property type="term" value="F:metal ion binding"/>
    <property type="evidence" value="ECO:0007669"/>
    <property type="project" value="UniProtKB-KW"/>
</dbReference>
<evidence type="ECO:0000313" key="4">
    <source>
        <dbReference type="Proteomes" id="UP000556436"/>
    </source>
</evidence>
<dbReference type="InterPro" id="IPR000760">
    <property type="entry name" value="Inositol_monophosphatase-like"/>
</dbReference>